<reference evidence="2" key="1">
    <citation type="submission" date="2010-12" db="EMBL/GenBank/DDBJ databases">
        <title>Complete sequence of Variovorax paradoxus EPS.</title>
        <authorList>
            <consortium name="US DOE Joint Genome Institute"/>
            <person name="Lucas S."/>
            <person name="Copeland A."/>
            <person name="Lapidus A."/>
            <person name="Cheng J.-F."/>
            <person name="Goodwin L."/>
            <person name="Pitluck S."/>
            <person name="Teshima H."/>
            <person name="Detter J.C."/>
            <person name="Han C."/>
            <person name="Tapia R."/>
            <person name="Land M."/>
            <person name="Hauser L."/>
            <person name="Kyrpides N."/>
            <person name="Ivanova N."/>
            <person name="Ovchinnikova G."/>
            <person name="Orwin P."/>
            <person name="Han J.-I.G."/>
            <person name="Woyke T."/>
        </authorList>
    </citation>
    <scope>NUCLEOTIDE SEQUENCE [LARGE SCALE GENOMIC DNA]</scope>
    <source>
        <strain evidence="2">EPS</strain>
    </source>
</reference>
<proteinExistence type="predicted"/>
<dbReference type="Proteomes" id="UP000008917">
    <property type="component" value="Chromosome"/>
</dbReference>
<gene>
    <name evidence="1" type="ordered locus">Varpa_1996</name>
</gene>
<accession>E6V9R6</accession>
<name>E6V9R6_VARPE</name>
<dbReference type="EMBL" id="CP002417">
    <property type="protein sequence ID" value="ADU36204.1"/>
    <property type="molecule type" value="Genomic_DNA"/>
</dbReference>
<evidence type="ECO:0000313" key="1">
    <source>
        <dbReference type="EMBL" id="ADU36204.1"/>
    </source>
</evidence>
<dbReference type="STRING" id="595537.Varpa_1996"/>
<sequence length="80" mass="8668">MTNATAITRVAVSAQQQLHAIACMERSLLQRGELSVPASEAFNRYRAVQQSRLAVCAEHFAALVPANDCAFIPTQEPEPA</sequence>
<dbReference type="RefSeq" id="WP_013540442.1">
    <property type="nucleotide sequence ID" value="NC_014931.1"/>
</dbReference>
<evidence type="ECO:0000313" key="2">
    <source>
        <dbReference type="Proteomes" id="UP000008917"/>
    </source>
</evidence>
<dbReference type="KEGG" id="vpe:Varpa_1996"/>
<dbReference type="HOGENOM" id="CLU_2588734_0_0_4"/>
<organism evidence="1 2">
    <name type="scientific">Variovorax paradoxus (strain EPS)</name>
    <dbReference type="NCBI Taxonomy" id="595537"/>
    <lineage>
        <taxon>Bacteria</taxon>
        <taxon>Pseudomonadati</taxon>
        <taxon>Pseudomonadota</taxon>
        <taxon>Betaproteobacteria</taxon>
        <taxon>Burkholderiales</taxon>
        <taxon>Comamonadaceae</taxon>
        <taxon>Variovorax</taxon>
    </lineage>
</organism>
<dbReference type="AlphaFoldDB" id="E6V9R6"/>
<dbReference type="OrthoDB" id="9963207at2"/>
<protein>
    <submittedName>
        <fullName evidence="1">Uncharacterized protein</fullName>
    </submittedName>
</protein>
<reference evidence="1 2" key="2">
    <citation type="journal article" date="2013" name="Genome Announc.">
        <title>Genome of the Root-Associated Plant Growth-Promoting Bacterium Variovorax paradoxus Strain EPS.</title>
        <authorList>
            <person name="Han J.I."/>
            <person name="Spain J.C."/>
            <person name="Leadbetter J.R."/>
            <person name="Ovchinnikova G."/>
            <person name="Goodwin L.A."/>
            <person name="Han C.S."/>
            <person name="Woyke T."/>
            <person name="Davenport K.W."/>
            <person name="Orwin P.M."/>
        </authorList>
    </citation>
    <scope>NUCLEOTIDE SEQUENCE [LARGE SCALE GENOMIC DNA]</scope>
    <source>
        <strain evidence="1 2">EPS</strain>
    </source>
</reference>